<feature type="region of interest" description="Disordered" evidence="2">
    <location>
        <begin position="113"/>
        <end position="322"/>
    </location>
</feature>
<gene>
    <name evidence="3" type="ORF">CRENBAI_006706</name>
</gene>
<feature type="compositionally biased region" description="Polar residues" evidence="2">
    <location>
        <begin position="197"/>
        <end position="216"/>
    </location>
</feature>
<evidence type="ECO:0000256" key="2">
    <source>
        <dbReference type="SAM" id="MobiDB-lite"/>
    </source>
</evidence>
<protein>
    <submittedName>
        <fullName evidence="3">Uncharacterized protein</fullName>
    </submittedName>
</protein>
<feature type="coiled-coil region" evidence="1">
    <location>
        <begin position="42"/>
        <end position="69"/>
    </location>
</feature>
<keyword evidence="1" id="KW-0175">Coiled coil</keyword>
<feature type="compositionally biased region" description="Polar residues" evidence="2">
    <location>
        <begin position="113"/>
        <end position="122"/>
    </location>
</feature>
<feature type="compositionally biased region" description="Basic and acidic residues" evidence="2">
    <location>
        <begin position="138"/>
        <end position="152"/>
    </location>
</feature>
<proteinExistence type="predicted"/>
<feature type="compositionally biased region" description="Polar residues" evidence="2">
    <location>
        <begin position="254"/>
        <end position="270"/>
    </location>
</feature>
<sequence>MTGFLLFGAGGYLTYRVSSKTWAAVQSIPKLPVMVDGICRAINAQTELLRELSHKLDTVLEQNLSLEAAFGLRVSHSHLYCQEQRPVGLVYVSMFGNWRYTVVVARTIEGLQHTTPRSSKGQVDSALDTHSRPMQTDTGHEPRAAICPEKRYQPTSPARTCKVQGKEGTLPPGEIAYPGGQEGGSPPGPTLVCHSAPDTSSGAIGSQSGAHHTQGGSPTGDPTPEIPKDTVGSLYRARTSLGRNSLGEPGPAKQSKSTAQDPESCQTSQHLRPYFAPPMLLHPQLNKPQPPKPPVRVPGQGLQEGTPPPGKKAATPQYTFCL</sequence>
<organism evidence="3 4">
    <name type="scientific">Crenichthys baileyi</name>
    <name type="common">White River springfish</name>
    <dbReference type="NCBI Taxonomy" id="28760"/>
    <lineage>
        <taxon>Eukaryota</taxon>
        <taxon>Metazoa</taxon>
        <taxon>Chordata</taxon>
        <taxon>Craniata</taxon>
        <taxon>Vertebrata</taxon>
        <taxon>Euteleostomi</taxon>
        <taxon>Actinopterygii</taxon>
        <taxon>Neopterygii</taxon>
        <taxon>Teleostei</taxon>
        <taxon>Neoteleostei</taxon>
        <taxon>Acanthomorphata</taxon>
        <taxon>Ovalentaria</taxon>
        <taxon>Atherinomorphae</taxon>
        <taxon>Cyprinodontiformes</taxon>
        <taxon>Goodeidae</taxon>
        <taxon>Crenichthys</taxon>
    </lineage>
</organism>
<evidence type="ECO:0000313" key="4">
    <source>
        <dbReference type="Proteomes" id="UP001311232"/>
    </source>
</evidence>
<name>A0AAV9QXD3_9TELE</name>
<accession>A0AAV9QXD3</accession>
<keyword evidence="4" id="KW-1185">Reference proteome</keyword>
<dbReference type="EMBL" id="JAHHUM010002743">
    <property type="protein sequence ID" value="KAK5600939.1"/>
    <property type="molecule type" value="Genomic_DNA"/>
</dbReference>
<dbReference type="AlphaFoldDB" id="A0AAV9QXD3"/>
<reference evidence="3 4" key="1">
    <citation type="submission" date="2021-06" db="EMBL/GenBank/DDBJ databases">
        <authorList>
            <person name="Palmer J.M."/>
        </authorList>
    </citation>
    <scope>NUCLEOTIDE SEQUENCE [LARGE SCALE GENOMIC DNA]</scope>
    <source>
        <strain evidence="3 4">MEX-2019</strain>
        <tissue evidence="3">Muscle</tissue>
    </source>
</reference>
<comment type="caution">
    <text evidence="3">The sequence shown here is derived from an EMBL/GenBank/DDBJ whole genome shotgun (WGS) entry which is preliminary data.</text>
</comment>
<evidence type="ECO:0000313" key="3">
    <source>
        <dbReference type="EMBL" id="KAK5600939.1"/>
    </source>
</evidence>
<dbReference type="Proteomes" id="UP001311232">
    <property type="component" value="Unassembled WGS sequence"/>
</dbReference>
<evidence type="ECO:0000256" key="1">
    <source>
        <dbReference type="SAM" id="Coils"/>
    </source>
</evidence>